<sequence length="109" mass="11388">EVRLTKDLEVGRNMRRKAHQKAEAQQMAGVEPKRKTDRSFPQSPARHRETLTSGGGTGSTCQSEEESVSGSGSEEAGALVFVGLEKDQGSSESKSGAAASTAASSPVPK</sequence>
<feature type="compositionally biased region" description="Low complexity" evidence="1">
    <location>
        <begin position="90"/>
        <end position="109"/>
    </location>
</feature>
<accession>A0A813FL01</accession>
<protein>
    <submittedName>
        <fullName evidence="2">Uncharacterized protein</fullName>
    </submittedName>
</protein>
<organism evidence="2 3">
    <name type="scientific">Polarella glacialis</name>
    <name type="common">Dinoflagellate</name>
    <dbReference type="NCBI Taxonomy" id="89957"/>
    <lineage>
        <taxon>Eukaryota</taxon>
        <taxon>Sar</taxon>
        <taxon>Alveolata</taxon>
        <taxon>Dinophyceae</taxon>
        <taxon>Suessiales</taxon>
        <taxon>Suessiaceae</taxon>
        <taxon>Polarella</taxon>
    </lineage>
</organism>
<dbReference type="Proteomes" id="UP000654075">
    <property type="component" value="Unassembled WGS sequence"/>
</dbReference>
<feature type="non-terminal residue" evidence="2">
    <location>
        <position position="1"/>
    </location>
</feature>
<keyword evidence="3" id="KW-1185">Reference proteome</keyword>
<evidence type="ECO:0000313" key="3">
    <source>
        <dbReference type="Proteomes" id="UP000654075"/>
    </source>
</evidence>
<dbReference type="EMBL" id="CAJNNV010025560">
    <property type="protein sequence ID" value="CAE8615087.1"/>
    <property type="molecule type" value="Genomic_DNA"/>
</dbReference>
<comment type="caution">
    <text evidence="2">The sequence shown here is derived from an EMBL/GenBank/DDBJ whole genome shotgun (WGS) entry which is preliminary data.</text>
</comment>
<name>A0A813FL01_POLGL</name>
<proteinExistence type="predicted"/>
<evidence type="ECO:0000313" key="2">
    <source>
        <dbReference type="EMBL" id="CAE8615087.1"/>
    </source>
</evidence>
<gene>
    <name evidence="2" type="ORF">PGLA1383_LOCUS32804</name>
</gene>
<feature type="region of interest" description="Disordered" evidence="1">
    <location>
        <begin position="1"/>
        <end position="109"/>
    </location>
</feature>
<dbReference type="AlphaFoldDB" id="A0A813FL01"/>
<evidence type="ECO:0000256" key="1">
    <source>
        <dbReference type="SAM" id="MobiDB-lite"/>
    </source>
</evidence>
<feature type="compositionally biased region" description="Basic and acidic residues" evidence="1">
    <location>
        <begin position="1"/>
        <end position="12"/>
    </location>
</feature>
<reference evidence="2" key="1">
    <citation type="submission" date="2021-02" db="EMBL/GenBank/DDBJ databases">
        <authorList>
            <person name="Dougan E. K."/>
            <person name="Rhodes N."/>
            <person name="Thang M."/>
            <person name="Chan C."/>
        </authorList>
    </citation>
    <scope>NUCLEOTIDE SEQUENCE</scope>
</reference>